<gene>
    <name evidence="2" type="ORF">Ciccas_010422</name>
</gene>
<evidence type="ECO:0000313" key="3">
    <source>
        <dbReference type="Proteomes" id="UP001626550"/>
    </source>
</evidence>
<evidence type="ECO:0000256" key="1">
    <source>
        <dbReference type="SAM" id="MobiDB-lite"/>
    </source>
</evidence>
<comment type="caution">
    <text evidence="2">The sequence shown here is derived from an EMBL/GenBank/DDBJ whole genome shotgun (WGS) entry which is preliminary data.</text>
</comment>
<accession>A0ABD2PUZ4</accession>
<feature type="compositionally biased region" description="Basic and acidic residues" evidence="1">
    <location>
        <begin position="145"/>
        <end position="161"/>
    </location>
</feature>
<dbReference type="Proteomes" id="UP001626550">
    <property type="component" value="Unassembled WGS sequence"/>
</dbReference>
<dbReference type="EMBL" id="JBJKFK010002506">
    <property type="protein sequence ID" value="KAL3311005.1"/>
    <property type="molecule type" value="Genomic_DNA"/>
</dbReference>
<reference evidence="2 3" key="1">
    <citation type="submission" date="2024-11" db="EMBL/GenBank/DDBJ databases">
        <title>Adaptive evolution of stress response genes in parasites aligns with host niche diversity.</title>
        <authorList>
            <person name="Hahn C."/>
            <person name="Resl P."/>
        </authorList>
    </citation>
    <scope>NUCLEOTIDE SEQUENCE [LARGE SCALE GENOMIC DNA]</scope>
    <source>
        <strain evidence="2">EGGRZ-B1_66</strain>
        <tissue evidence="2">Body</tissue>
    </source>
</reference>
<sequence length="319" mass="37741">MSREQREVLTHRGLIAVSFEDKRKQNYLQGQAELERRQRELAAELQREEDERQEKNRQEQERQEKLRVEKEKERQAEQTRFLERQRQMEVQMAEKRRQAHEARVAESRERDKQRAMEAEQSRVQMLRNQLRQMEQAIQQAASHQESLKESAQEQNKRQEDVINRRREAEATFMLAKQTIDSMKPRKDQLENDIRTRLEQIEAAKVEFNRLQREREQLSLQAVSNVSAQQVEEAGKTLTDNIQSRKARIADLQQRIKSGEEHLAKNGEALATNRNQFAAQEDQFKNLIQYTEQLRRSLLDKSLATTGSFQDPLLVPLTNA</sequence>
<protein>
    <submittedName>
        <fullName evidence="2">Uncharacterized protein</fullName>
    </submittedName>
</protein>
<feature type="region of interest" description="Disordered" evidence="1">
    <location>
        <begin position="134"/>
        <end position="161"/>
    </location>
</feature>
<feature type="region of interest" description="Disordered" evidence="1">
    <location>
        <begin position="44"/>
        <end position="117"/>
    </location>
</feature>
<evidence type="ECO:0000313" key="2">
    <source>
        <dbReference type="EMBL" id="KAL3311005.1"/>
    </source>
</evidence>
<name>A0ABD2PUZ4_9PLAT</name>
<keyword evidence="3" id="KW-1185">Reference proteome</keyword>
<proteinExistence type="predicted"/>
<organism evidence="2 3">
    <name type="scientific">Cichlidogyrus casuarinus</name>
    <dbReference type="NCBI Taxonomy" id="1844966"/>
    <lineage>
        <taxon>Eukaryota</taxon>
        <taxon>Metazoa</taxon>
        <taxon>Spiralia</taxon>
        <taxon>Lophotrochozoa</taxon>
        <taxon>Platyhelminthes</taxon>
        <taxon>Monogenea</taxon>
        <taxon>Monopisthocotylea</taxon>
        <taxon>Dactylogyridea</taxon>
        <taxon>Ancyrocephalidae</taxon>
        <taxon>Cichlidogyrus</taxon>
    </lineage>
</organism>
<feature type="compositionally biased region" description="Polar residues" evidence="1">
    <location>
        <begin position="134"/>
        <end position="144"/>
    </location>
</feature>
<dbReference type="AlphaFoldDB" id="A0ABD2PUZ4"/>
<dbReference type="Gene3D" id="1.20.5.1160">
    <property type="entry name" value="Vasodilator-stimulated phosphoprotein"/>
    <property type="match status" value="1"/>
</dbReference>